<evidence type="ECO:0000313" key="3">
    <source>
        <dbReference type="Proteomes" id="UP000256964"/>
    </source>
</evidence>
<feature type="compositionally biased region" description="Basic and acidic residues" evidence="1">
    <location>
        <begin position="168"/>
        <end position="178"/>
    </location>
</feature>
<feature type="region of interest" description="Disordered" evidence="1">
    <location>
        <begin position="198"/>
        <end position="221"/>
    </location>
</feature>
<dbReference type="AlphaFoldDB" id="A0A371CRG7"/>
<feature type="compositionally biased region" description="Polar residues" evidence="1">
    <location>
        <begin position="203"/>
        <end position="212"/>
    </location>
</feature>
<keyword evidence="3" id="KW-1185">Reference proteome</keyword>
<dbReference type="Proteomes" id="UP000256964">
    <property type="component" value="Unassembled WGS sequence"/>
</dbReference>
<organism evidence="2 3">
    <name type="scientific">Lentinus brumalis</name>
    <dbReference type="NCBI Taxonomy" id="2498619"/>
    <lineage>
        <taxon>Eukaryota</taxon>
        <taxon>Fungi</taxon>
        <taxon>Dikarya</taxon>
        <taxon>Basidiomycota</taxon>
        <taxon>Agaricomycotina</taxon>
        <taxon>Agaricomycetes</taxon>
        <taxon>Polyporales</taxon>
        <taxon>Polyporaceae</taxon>
        <taxon>Lentinus</taxon>
    </lineage>
</organism>
<proteinExistence type="predicted"/>
<feature type="region of interest" description="Disordered" evidence="1">
    <location>
        <begin position="158"/>
        <end position="181"/>
    </location>
</feature>
<evidence type="ECO:0000256" key="1">
    <source>
        <dbReference type="SAM" id="MobiDB-lite"/>
    </source>
</evidence>
<protein>
    <submittedName>
        <fullName evidence="2">Uncharacterized protein</fullName>
    </submittedName>
</protein>
<sequence>MRASSAALLRLCCRTPSTLASGQAVNFRSLCSCSARRTPRAVFRCSCARPRGPLSPLPGGLGIGIILSPHVGPSDDPSPPSLASSAERSIRHPTCRLFSTDRPTAKPRRSREADAMLGGCRRPRTRSQSFSEGLEPGPRPEPVRASSAAIRTLGSRVAGAGVMAGPRKPGEKLQDSRSSRRPQIRCTCIYGPWRPRAFADSASVPQQGSATRTTRERHGGK</sequence>
<reference evidence="2 3" key="1">
    <citation type="journal article" date="2018" name="Biotechnol. Biofuels">
        <title>Integrative visual omics of the white-rot fungus Polyporus brumalis exposes the biotechnological potential of its oxidative enzymes for delignifying raw plant biomass.</title>
        <authorList>
            <person name="Miyauchi S."/>
            <person name="Rancon A."/>
            <person name="Drula E."/>
            <person name="Hage H."/>
            <person name="Chaduli D."/>
            <person name="Favel A."/>
            <person name="Grisel S."/>
            <person name="Henrissat B."/>
            <person name="Herpoel-Gimbert I."/>
            <person name="Ruiz-Duenas F.J."/>
            <person name="Chevret D."/>
            <person name="Hainaut M."/>
            <person name="Lin J."/>
            <person name="Wang M."/>
            <person name="Pangilinan J."/>
            <person name="Lipzen A."/>
            <person name="Lesage-Meessen L."/>
            <person name="Navarro D."/>
            <person name="Riley R."/>
            <person name="Grigoriev I.V."/>
            <person name="Zhou S."/>
            <person name="Raouche S."/>
            <person name="Rosso M.N."/>
        </authorList>
    </citation>
    <scope>NUCLEOTIDE SEQUENCE [LARGE SCALE GENOMIC DNA]</scope>
    <source>
        <strain evidence="2 3">BRFM 1820</strain>
    </source>
</reference>
<gene>
    <name evidence="2" type="ORF">OH76DRAFT_1253762</name>
</gene>
<feature type="region of interest" description="Disordered" evidence="1">
    <location>
        <begin position="68"/>
        <end position="143"/>
    </location>
</feature>
<evidence type="ECO:0000313" key="2">
    <source>
        <dbReference type="EMBL" id="RDX42886.1"/>
    </source>
</evidence>
<name>A0A371CRG7_9APHY</name>
<accession>A0A371CRG7</accession>
<dbReference type="EMBL" id="KZ857474">
    <property type="protein sequence ID" value="RDX42886.1"/>
    <property type="molecule type" value="Genomic_DNA"/>
</dbReference>